<evidence type="ECO:0000256" key="3">
    <source>
        <dbReference type="ARBA" id="ARBA00022692"/>
    </source>
</evidence>
<feature type="transmembrane region" description="Helical" evidence="7">
    <location>
        <begin position="55"/>
        <end position="74"/>
    </location>
</feature>
<proteinExistence type="inferred from homology"/>
<keyword evidence="6 7" id="KW-0472">Membrane</keyword>
<keyword evidence="5 7" id="KW-0496">Mitochondrion</keyword>
<evidence type="ECO:0000313" key="10">
    <source>
        <dbReference type="Proteomes" id="UP001162156"/>
    </source>
</evidence>
<evidence type="ECO:0000256" key="1">
    <source>
        <dbReference type="ARBA" id="ARBA00004304"/>
    </source>
</evidence>
<keyword evidence="7" id="KW-0999">Mitochondrion inner membrane</keyword>
<accession>A0AAV8WW39</accession>
<dbReference type="PANTHER" id="PTHR15642">
    <property type="entry name" value="CYTOCHROME C OXIDASE ASSEMBLY FACTOR 3, MITOCHONDRIAL"/>
    <property type="match status" value="1"/>
</dbReference>
<keyword evidence="3 7" id="KW-0812">Transmembrane</keyword>
<dbReference type="InterPro" id="IPR018628">
    <property type="entry name" value="Coa3_CC"/>
</dbReference>
<evidence type="ECO:0000256" key="2">
    <source>
        <dbReference type="ARBA" id="ARBA00007035"/>
    </source>
</evidence>
<gene>
    <name evidence="9" type="ORF">NQ314_016505</name>
</gene>
<dbReference type="Pfam" id="PF09813">
    <property type="entry name" value="Coa3_cc"/>
    <property type="match status" value="1"/>
</dbReference>
<dbReference type="InterPro" id="IPR041752">
    <property type="entry name" value="Coa3"/>
</dbReference>
<dbReference type="GO" id="GO:0033617">
    <property type="term" value="P:mitochondrial respiratory chain complex IV assembly"/>
    <property type="evidence" value="ECO:0007669"/>
    <property type="project" value="UniProtKB-UniRule"/>
</dbReference>
<evidence type="ECO:0000259" key="8">
    <source>
        <dbReference type="Pfam" id="PF09813"/>
    </source>
</evidence>
<comment type="subcellular location">
    <subcellularLocation>
        <location evidence="1">Mitochondrion membrane</location>
        <topology evidence="1">Single-pass membrane protein</topology>
    </subcellularLocation>
</comment>
<dbReference type="Proteomes" id="UP001162156">
    <property type="component" value="Unassembled WGS sequence"/>
</dbReference>
<evidence type="ECO:0000256" key="4">
    <source>
        <dbReference type="ARBA" id="ARBA00022989"/>
    </source>
</evidence>
<comment type="similarity">
    <text evidence="2 7">Belongs to the COA3 family.</text>
</comment>
<comment type="function">
    <text evidence="7">Required for assembly of cytochrome c oxidase (complex IV).</text>
</comment>
<dbReference type="EMBL" id="JANEYF010004587">
    <property type="protein sequence ID" value="KAJ8930664.1"/>
    <property type="molecule type" value="Genomic_DNA"/>
</dbReference>
<comment type="caution">
    <text evidence="9">The sequence shown here is derived from an EMBL/GenBank/DDBJ whole genome shotgun (WGS) entry which is preliminary data.</text>
</comment>
<dbReference type="GO" id="GO:0005743">
    <property type="term" value="C:mitochondrial inner membrane"/>
    <property type="evidence" value="ECO:0007669"/>
    <property type="project" value="UniProtKB-UniRule"/>
</dbReference>
<evidence type="ECO:0000256" key="7">
    <source>
        <dbReference type="RuleBase" id="RU367056"/>
    </source>
</evidence>
<keyword evidence="4 7" id="KW-1133">Transmembrane helix</keyword>
<name>A0AAV8WW39_9CUCU</name>
<evidence type="ECO:0000313" key="9">
    <source>
        <dbReference type="EMBL" id="KAJ8930664.1"/>
    </source>
</evidence>
<comment type="subunit">
    <text evidence="7">Component of 250-400 kDa complexes called cytochrome oxidase assembly intermediates or COA complexes.</text>
</comment>
<dbReference type="PANTHER" id="PTHR15642:SF3">
    <property type="entry name" value="CYTOCHROME C OXIDASE ASSEMBLY FACTOR 3 HOMOLOG, MITOCHONDRIAL"/>
    <property type="match status" value="1"/>
</dbReference>
<reference evidence="9" key="1">
    <citation type="journal article" date="2023" name="Insect Mol. Biol.">
        <title>Genome sequencing provides insights into the evolution of gene families encoding plant cell wall-degrading enzymes in longhorned beetles.</title>
        <authorList>
            <person name="Shin N.R."/>
            <person name="Okamura Y."/>
            <person name="Kirsch R."/>
            <person name="Pauchet Y."/>
        </authorList>
    </citation>
    <scope>NUCLEOTIDE SEQUENCE</scope>
    <source>
        <strain evidence="9">RBIC_L_NR</strain>
    </source>
</reference>
<evidence type="ECO:0000256" key="6">
    <source>
        <dbReference type="ARBA" id="ARBA00023136"/>
    </source>
</evidence>
<feature type="domain" description="Cytochrome c oxidase assembly factor 3 mitochondrial coiled-coil" evidence="8">
    <location>
        <begin position="40"/>
        <end position="88"/>
    </location>
</feature>
<protein>
    <recommendedName>
        <fullName evidence="7">Cytochrome c oxidase assembly factor 3</fullName>
    </recommendedName>
</protein>
<dbReference type="AlphaFoldDB" id="A0AAV8WW39"/>
<evidence type="ECO:0000256" key="5">
    <source>
        <dbReference type="ARBA" id="ARBA00023128"/>
    </source>
</evidence>
<keyword evidence="10" id="KW-1185">Reference proteome</keyword>
<sequence>MLSLICALSIQKMSDRMPKADLAKLKQTELHFVKQVEQKNFERAQKLTRLRRNNLITGCLLGVGVLSIYGYSMYAVRQESFLDDFDEPAKTTQ</sequence>
<organism evidence="9 10">
    <name type="scientific">Rhamnusium bicolor</name>
    <dbReference type="NCBI Taxonomy" id="1586634"/>
    <lineage>
        <taxon>Eukaryota</taxon>
        <taxon>Metazoa</taxon>
        <taxon>Ecdysozoa</taxon>
        <taxon>Arthropoda</taxon>
        <taxon>Hexapoda</taxon>
        <taxon>Insecta</taxon>
        <taxon>Pterygota</taxon>
        <taxon>Neoptera</taxon>
        <taxon>Endopterygota</taxon>
        <taxon>Coleoptera</taxon>
        <taxon>Polyphaga</taxon>
        <taxon>Cucujiformia</taxon>
        <taxon>Chrysomeloidea</taxon>
        <taxon>Cerambycidae</taxon>
        <taxon>Lepturinae</taxon>
        <taxon>Rhagiini</taxon>
        <taxon>Rhamnusium</taxon>
    </lineage>
</organism>